<evidence type="ECO:0000313" key="2">
    <source>
        <dbReference type="EMBL" id="MBM6929449.1"/>
    </source>
</evidence>
<evidence type="ECO:0000256" key="1">
    <source>
        <dbReference type="SAM" id="MobiDB-lite"/>
    </source>
</evidence>
<dbReference type="RefSeq" id="WP_205051030.1">
    <property type="nucleotide sequence ID" value="NZ_JACJKX010000058.1"/>
</dbReference>
<dbReference type="EMBL" id="JACJKX010000058">
    <property type="protein sequence ID" value="MBM6929449.1"/>
    <property type="molecule type" value="Genomic_DNA"/>
</dbReference>
<name>A0ABS2GVG0_9BURK</name>
<dbReference type="Proteomes" id="UP000777002">
    <property type="component" value="Unassembled WGS sequence"/>
</dbReference>
<feature type="region of interest" description="Disordered" evidence="1">
    <location>
        <begin position="1"/>
        <end position="21"/>
    </location>
</feature>
<sequence length="83" mass="10011">QQAHRNACTRRRQAAQLNVRQVPDSTKQRVLELIRLDWSPEQISHTLKKVGQRVSHETIYQWVIEDRRNGGDLYTHLRRRQRK</sequence>
<gene>
    <name evidence="2" type="ORF">H5985_09305</name>
</gene>
<reference evidence="2 3" key="1">
    <citation type="journal article" date="2021" name="Sci. Rep.">
        <title>The distribution of antibiotic resistance genes in chicken gut microbiota commensals.</title>
        <authorList>
            <person name="Juricova H."/>
            <person name="Matiasovicova J."/>
            <person name="Kubasova T."/>
            <person name="Cejkova D."/>
            <person name="Rychlik I."/>
        </authorList>
    </citation>
    <scope>NUCLEOTIDE SEQUENCE [LARGE SCALE GENOMIC DNA]</scope>
    <source>
        <strain evidence="2 3">An562</strain>
    </source>
</reference>
<proteinExistence type="predicted"/>
<evidence type="ECO:0000313" key="3">
    <source>
        <dbReference type="Proteomes" id="UP000777002"/>
    </source>
</evidence>
<organism evidence="2 3">
    <name type="scientific">Parasutterella secunda</name>
    <dbReference type="NCBI Taxonomy" id="626947"/>
    <lineage>
        <taxon>Bacteria</taxon>
        <taxon>Pseudomonadati</taxon>
        <taxon>Pseudomonadota</taxon>
        <taxon>Betaproteobacteria</taxon>
        <taxon>Burkholderiales</taxon>
        <taxon>Sutterellaceae</taxon>
        <taxon>Parasutterella</taxon>
    </lineage>
</organism>
<feature type="non-terminal residue" evidence="2">
    <location>
        <position position="83"/>
    </location>
</feature>
<accession>A0ABS2GVG0</accession>
<keyword evidence="3" id="KW-1185">Reference proteome</keyword>
<dbReference type="Pfam" id="PF13565">
    <property type="entry name" value="HTH_32"/>
    <property type="match status" value="1"/>
</dbReference>
<comment type="caution">
    <text evidence="2">The sequence shown here is derived from an EMBL/GenBank/DDBJ whole genome shotgun (WGS) entry which is preliminary data.</text>
</comment>
<protein>
    <submittedName>
        <fullName evidence="2">Helix-turn-helix domain-containing protein</fullName>
    </submittedName>
</protein>
<feature type="non-terminal residue" evidence="2">
    <location>
        <position position="1"/>
    </location>
</feature>